<feature type="compositionally biased region" description="Polar residues" evidence="3">
    <location>
        <begin position="176"/>
        <end position="189"/>
    </location>
</feature>
<dbReference type="InterPro" id="IPR012677">
    <property type="entry name" value="Nucleotide-bd_a/b_plait_sf"/>
</dbReference>
<sequence>MEVVRIFNNELSSLYEVKPPISKAKMTQITKSAIKGIKFYKHIVQSVEKFIQKCRPEYKVPGLYVVDSIVRQSRHQFGADKDVFGPRFVKNITTTFQHLFKCAEDDRPKIIRVLNLWQKNNVFPIDVIQPLLDMGHPNTSTEWSADTPADIAKESTVNKSYPVNEDSQISRHKGLDQSSWKGWPQNNEESVPENRTYAEMSTKNLEKFTKAEMSNSADDDVSRSSLFKNQMKVEKPPEENTVKFNKKLLDFDYGDEEDEEETKNEDSHLSNQPNALALSMAQNLLSNPELLRQLQQMQQTIQQNEALSSELDAQAQAPVVKSEDNEVNYSSEVHSKSSPQAVLLPTSAYQQPVLSHNLPVTQAEADKDDRVIPEPPMPSRDLDERSLASLMASHDRLLPPMHLTSFQQTSVPLACEADKDDRIIPEAAMPPRDLDERSLASIIAPPDRGVLPPLPFTDASNIMQYQYDKTSMPFQAQQPPLPLMETMPVDGAYSQIIPPDQHLLQSSQIDEDERVMYSMPGEPPLPPQDFDERNVMLPVEERRKERSRSRSGSRTRGRSGRHRSRSRSPRRKRSRSRSHSRKNRSRSRERERIREKERERERERERRRKGIPPIKKGCVSVCSTTLWLGHVPKSCSEVDISDTFGPYGTILSIDMIPPRGCAYVVMDRRQDGYRALQKLKNLKLHGSSIKMAWAPGKGVKGKEYKDFWEVDLGVSYVPYEKIPEDAEALDLLEEGGFIDEDSLPE</sequence>
<feature type="region of interest" description="Disordered" evidence="3">
    <location>
        <begin position="212"/>
        <end position="245"/>
    </location>
</feature>
<evidence type="ECO:0000259" key="4">
    <source>
        <dbReference type="PROSITE" id="PS50102"/>
    </source>
</evidence>
<dbReference type="PROSITE" id="PS51391">
    <property type="entry name" value="CID"/>
    <property type="match status" value="1"/>
</dbReference>
<dbReference type="SMART" id="SM00582">
    <property type="entry name" value="RPR"/>
    <property type="match status" value="1"/>
</dbReference>
<dbReference type="PANTHER" id="PTHR23140">
    <property type="entry name" value="RNA PROCESSING PROTEIN LD23810P"/>
    <property type="match status" value="1"/>
</dbReference>
<protein>
    <submittedName>
        <fullName evidence="6">Protein SCAF8</fullName>
    </submittedName>
</protein>
<dbReference type="PANTHER" id="PTHR23140:SF4">
    <property type="entry name" value="PROTEIN CBR-NRD-1"/>
    <property type="match status" value="1"/>
</dbReference>
<dbReference type="FunFam" id="1.25.40.90:FF:000004">
    <property type="entry name" value="splicing factor, arginine/serine-rich 15"/>
    <property type="match status" value="1"/>
</dbReference>
<feature type="region of interest" description="Disordered" evidence="3">
    <location>
        <begin position="362"/>
        <end position="382"/>
    </location>
</feature>
<dbReference type="Gene3D" id="1.25.40.90">
    <property type="match status" value="1"/>
</dbReference>
<evidence type="ECO:0000256" key="2">
    <source>
        <dbReference type="PROSITE-ProRule" id="PRU00176"/>
    </source>
</evidence>
<feature type="non-terminal residue" evidence="6">
    <location>
        <position position="745"/>
    </location>
</feature>
<dbReference type="Pfam" id="PF04818">
    <property type="entry name" value="CID"/>
    <property type="match status" value="1"/>
</dbReference>
<dbReference type="SUPFAM" id="SSF48464">
    <property type="entry name" value="ENTH/VHS domain"/>
    <property type="match status" value="1"/>
</dbReference>
<accession>A0A087T8Y1</accession>
<dbReference type="EMBL" id="KK114025">
    <property type="protein sequence ID" value="KFM61570.1"/>
    <property type="molecule type" value="Genomic_DNA"/>
</dbReference>
<evidence type="ECO:0000259" key="5">
    <source>
        <dbReference type="PROSITE" id="PS51391"/>
    </source>
</evidence>
<feature type="region of interest" description="Disordered" evidence="3">
    <location>
        <begin position="155"/>
        <end position="197"/>
    </location>
</feature>
<dbReference type="STRING" id="407821.A0A087T8Y1"/>
<feature type="compositionally biased region" description="Basic and acidic residues" evidence="3">
    <location>
        <begin position="231"/>
        <end position="241"/>
    </location>
</feature>
<keyword evidence="1 2" id="KW-0694">RNA-binding</keyword>
<dbReference type="Pfam" id="PF00076">
    <property type="entry name" value="RRM_1"/>
    <property type="match status" value="1"/>
</dbReference>
<feature type="domain" description="CID" evidence="5">
    <location>
        <begin position="1"/>
        <end position="139"/>
    </location>
</feature>
<feature type="region of interest" description="Disordered" evidence="3">
    <location>
        <begin position="539"/>
        <end position="608"/>
    </location>
</feature>
<feature type="region of interest" description="Disordered" evidence="3">
    <location>
        <begin position="312"/>
        <end position="334"/>
    </location>
</feature>
<dbReference type="SUPFAM" id="SSF54928">
    <property type="entry name" value="RNA-binding domain, RBD"/>
    <property type="match status" value="1"/>
</dbReference>
<evidence type="ECO:0000256" key="3">
    <source>
        <dbReference type="SAM" id="MobiDB-lite"/>
    </source>
</evidence>
<dbReference type="CDD" id="cd16983">
    <property type="entry name" value="CID_SCAF8_like"/>
    <property type="match status" value="1"/>
</dbReference>
<feature type="compositionally biased region" description="Polar residues" evidence="3">
    <location>
        <begin position="155"/>
        <end position="167"/>
    </location>
</feature>
<dbReference type="OrthoDB" id="79367at2759"/>
<gene>
    <name evidence="6" type="ORF">X975_11226</name>
</gene>
<dbReference type="Proteomes" id="UP000054359">
    <property type="component" value="Unassembled WGS sequence"/>
</dbReference>
<keyword evidence="7" id="KW-1185">Reference proteome</keyword>
<dbReference type="InterPro" id="IPR035979">
    <property type="entry name" value="RBD_domain_sf"/>
</dbReference>
<dbReference type="InterPro" id="IPR000504">
    <property type="entry name" value="RRM_dom"/>
</dbReference>
<feature type="compositionally biased region" description="Basic and acidic residues" evidence="3">
    <location>
        <begin position="586"/>
        <end position="604"/>
    </location>
</feature>
<dbReference type="GO" id="GO:0003723">
    <property type="term" value="F:RNA binding"/>
    <property type="evidence" value="ECO:0007669"/>
    <property type="project" value="UniProtKB-UniRule"/>
</dbReference>
<evidence type="ECO:0000256" key="1">
    <source>
        <dbReference type="ARBA" id="ARBA00022884"/>
    </source>
</evidence>
<dbReference type="AlphaFoldDB" id="A0A087T8Y1"/>
<dbReference type="InterPro" id="IPR008942">
    <property type="entry name" value="ENTH_VHS"/>
</dbReference>
<feature type="domain" description="RRM" evidence="4">
    <location>
        <begin position="624"/>
        <end position="696"/>
    </location>
</feature>
<evidence type="ECO:0000313" key="7">
    <source>
        <dbReference type="Proteomes" id="UP000054359"/>
    </source>
</evidence>
<evidence type="ECO:0000313" key="6">
    <source>
        <dbReference type="EMBL" id="KFM61570.1"/>
    </source>
</evidence>
<proteinExistence type="predicted"/>
<dbReference type="Gene3D" id="3.30.70.330">
    <property type="match status" value="1"/>
</dbReference>
<reference evidence="6 7" key="1">
    <citation type="submission" date="2013-11" db="EMBL/GenBank/DDBJ databases">
        <title>Genome sequencing of Stegodyphus mimosarum.</title>
        <authorList>
            <person name="Bechsgaard J."/>
        </authorList>
    </citation>
    <scope>NUCLEOTIDE SEQUENCE [LARGE SCALE GENOMIC DNA]</scope>
</reference>
<dbReference type="SMART" id="SM00360">
    <property type="entry name" value="RRM"/>
    <property type="match status" value="1"/>
</dbReference>
<dbReference type="InterPro" id="IPR006569">
    <property type="entry name" value="CID_dom"/>
</dbReference>
<feature type="compositionally biased region" description="Basic residues" evidence="3">
    <location>
        <begin position="545"/>
        <end position="585"/>
    </location>
</feature>
<organism evidence="6 7">
    <name type="scientific">Stegodyphus mimosarum</name>
    <name type="common">African social velvet spider</name>
    <dbReference type="NCBI Taxonomy" id="407821"/>
    <lineage>
        <taxon>Eukaryota</taxon>
        <taxon>Metazoa</taxon>
        <taxon>Ecdysozoa</taxon>
        <taxon>Arthropoda</taxon>
        <taxon>Chelicerata</taxon>
        <taxon>Arachnida</taxon>
        <taxon>Araneae</taxon>
        <taxon>Araneomorphae</taxon>
        <taxon>Entelegynae</taxon>
        <taxon>Eresoidea</taxon>
        <taxon>Eresidae</taxon>
        <taxon>Stegodyphus</taxon>
    </lineage>
</organism>
<dbReference type="PROSITE" id="PS50102">
    <property type="entry name" value="RRM"/>
    <property type="match status" value="1"/>
</dbReference>
<dbReference type="GO" id="GO:0005634">
    <property type="term" value="C:nucleus"/>
    <property type="evidence" value="ECO:0007669"/>
    <property type="project" value="TreeGrafter"/>
</dbReference>
<name>A0A087T8Y1_STEMI</name>
<dbReference type="CDD" id="cd12227">
    <property type="entry name" value="RRM_SCAF4_SCAF8"/>
    <property type="match status" value="1"/>
</dbReference>
<dbReference type="OMA" id="WDNNAMV"/>
<dbReference type="InterPro" id="IPR051485">
    <property type="entry name" value="SR-CTD_assoc_factor"/>
</dbReference>